<dbReference type="PROSITE" id="PS00211">
    <property type="entry name" value="ABC_TRANSPORTER_1"/>
    <property type="match status" value="1"/>
</dbReference>
<evidence type="ECO:0000256" key="3">
    <source>
        <dbReference type="ARBA" id="ARBA00022475"/>
    </source>
</evidence>
<dbReference type="GO" id="GO:0005886">
    <property type="term" value="C:plasma membrane"/>
    <property type="evidence" value="ECO:0007669"/>
    <property type="project" value="UniProtKB-SubCell"/>
</dbReference>
<keyword evidence="5" id="KW-0547">Nucleotide-binding</keyword>
<dbReference type="Gene3D" id="1.20.1560.10">
    <property type="entry name" value="ABC transporter type 1, transmembrane domain"/>
    <property type="match status" value="1"/>
</dbReference>
<protein>
    <submittedName>
        <fullName evidence="12">ABC transporter, transmembrane region:ABC transporter:Peptidase C39, bacteriocin processing</fullName>
    </submittedName>
</protein>
<evidence type="ECO:0000256" key="9">
    <source>
        <dbReference type="SAM" id="Phobius"/>
    </source>
</evidence>
<dbReference type="SUPFAM" id="SSF52540">
    <property type="entry name" value="P-loop containing nucleoside triphosphate hydrolases"/>
    <property type="match status" value="1"/>
</dbReference>
<dbReference type="InterPro" id="IPR036640">
    <property type="entry name" value="ABC1_TM_sf"/>
</dbReference>
<dbReference type="InterPro" id="IPR017750">
    <property type="entry name" value="ATPase_T1SS"/>
</dbReference>
<dbReference type="InterPro" id="IPR017871">
    <property type="entry name" value="ABC_transporter-like_CS"/>
</dbReference>
<proteinExistence type="predicted"/>
<dbReference type="EMBL" id="UOEJ01000056">
    <property type="protein sequence ID" value="VAV94058.1"/>
    <property type="molecule type" value="Genomic_DNA"/>
</dbReference>
<keyword evidence="3" id="KW-1003">Cell membrane</keyword>
<feature type="transmembrane region" description="Helical" evidence="9">
    <location>
        <begin position="32"/>
        <end position="54"/>
    </location>
</feature>
<keyword evidence="8 9" id="KW-0472">Membrane</keyword>
<dbReference type="Gene3D" id="3.40.50.300">
    <property type="entry name" value="P-loop containing nucleotide triphosphate hydrolases"/>
    <property type="match status" value="1"/>
</dbReference>
<evidence type="ECO:0000259" key="11">
    <source>
        <dbReference type="PROSITE" id="PS50929"/>
    </source>
</evidence>
<organism evidence="12">
    <name type="scientific">hydrothermal vent metagenome</name>
    <dbReference type="NCBI Taxonomy" id="652676"/>
    <lineage>
        <taxon>unclassified sequences</taxon>
        <taxon>metagenomes</taxon>
        <taxon>ecological metagenomes</taxon>
    </lineage>
</organism>
<dbReference type="GO" id="GO:0005524">
    <property type="term" value="F:ATP binding"/>
    <property type="evidence" value="ECO:0007669"/>
    <property type="project" value="UniProtKB-KW"/>
</dbReference>
<dbReference type="InterPro" id="IPR039421">
    <property type="entry name" value="Type_1_exporter"/>
</dbReference>
<dbReference type="Pfam" id="PF00664">
    <property type="entry name" value="ABC_membrane"/>
    <property type="match status" value="1"/>
</dbReference>
<dbReference type="AlphaFoldDB" id="A0A3B0S0V9"/>
<evidence type="ECO:0000256" key="7">
    <source>
        <dbReference type="ARBA" id="ARBA00022989"/>
    </source>
</evidence>
<evidence type="ECO:0000259" key="10">
    <source>
        <dbReference type="PROSITE" id="PS50893"/>
    </source>
</evidence>
<dbReference type="PROSITE" id="PS50893">
    <property type="entry name" value="ABC_TRANSPORTER_2"/>
    <property type="match status" value="1"/>
</dbReference>
<evidence type="ECO:0000256" key="8">
    <source>
        <dbReference type="ARBA" id="ARBA00023136"/>
    </source>
</evidence>
<dbReference type="PROSITE" id="PS50929">
    <property type="entry name" value="ABC_TM1F"/>
    <property type="match status" value="1"/>
</dbReference>
<dbReference type="SUPFAM" id="SSF90123">
    <property type="entry name" value="ABC transporter transmembrane region"/>
    <property type="match status" value="1"/>
</dbReference>
<feature type="transmembrane region" description="Helical" evidence="9">
    <location>
        <begin position="279"/>
        <end position="298"/>
    </location>
</feature>
<comment type="subcellular location">
    <subcellularLocation>
        <location evidence="1">Cell membrane</location>
        <topology evidence="1">Multi-pass membrane protein</topology>
    </subcellularLocation>
</comment>
<reference evidence="12" key="1">
    <citation type="submission" date="2018-06" db="EMBL/GenBank/DDBJ databases">
        <authorList>
            <person name="Zhirakovskaya E."/>
        </authorList>
    </citation>
    <scope>NUCLEOTIDE SEQUENCE</scope>
</reference>
<feature type="domain" description="ABC transmembrane type-1" evidence="11">
    <location>
        <begin position="32"/>
        <end position="310"/>
    </location>
</feature>
<accession>A0A3B0S0V9</accession>
<evidence type="ECO:0000256" key="5">
    <source>
        <dbReference type="ARBA" id="ARBA00022741"/>
    </source>
</evidence>
<dbReference type="InterPro" id="IPR003593">
    <property type="entry name" value="AAA+_ATPase"/>
</dbReference>
<dbReference type="InterPro" id="IPR027417">
    <property type="entry name" value="P-loop_NTPase"/>
</dbReference>
<dbReference type="NCBIfam" id="TIGR03375">
    <property type="entry name" value="type_I_sec_LssB"/>
    <property type="match status" value="1"/>
</dbReference>
<feature type="transmembrane region" description="Helical" evidence="9">
    <location>
        <begin position="66"/>
        <end position="83"/>
    </location>
</feature>
<dbReference type="InterPro" id="IPR003439">
    <property type="entry name" value="ABC_transporter-like_ATP-bd"/>
</dbReference>
<dbReference type="FunFam" id="3.40.50.300:FF:000299">
    <property type="entry name" value="ABC transporter ATP-binding protein/permease"/>
    <property type="match status" value="1"/>
</dbReference>
<keyword evidence="4 9" id="KW-0812">Transmembrane</keyword>
<evidence type="ECO:0000313" key="12">
    <source>
        <dbReference type="EMBL" id="VAV94058.1"/>
    </source>
</evidence>
<evidence type="ECO:0000256" key="1">
    <source>
        <dbReference type="ARBA" id="ARBA00004651"/>
    </source>
</evidence>
<dbReference type="GO" id="GO:0015421">
    <property type="term" value="F:ABC-type oligopeptide transporter activity"/>
    <property type="evidence" value="ECO:0007669"/>
    <property type="project" value="TreeGrafter"/>
</dbReference>
<evidence type="ECO:0000256" key="6">
    <source>
        <dbReference type="ARBA" id="ARBA00022840"/>
    </source>
</evidence>
<evidence type="ECO:0000256" key="4">
    <source>
        <dbReference type="ARBA" id="ARBA00022692"/>
    </source>
</evidence>
<keyword evidence="6" id="KW-0067">ATP-binding</keyword>
<dbReference type="Pfam" id="PF00005">
    <property type="entry name" value="ABC_tran"/>
    <property type="match status" value="1"/>
</dbReference>
<dbReference type="SMART" id="SM00382">
    <property type="entry name" value="AAA"/>
    <property type="match status" value="1"/>
</dbReference>
<dbReference type="InterPro" id="IPR011527">
    <property type="entry name" value="ABC1_TM_dom"/>
</dbReference>
<keyword evidence="2" id="KW-0813">Transport</keyword>
<dbReference type="PANTHER" id="PTHR43394">
    <property type="entry name" value="ATP-DEPENDENT PERMEASE MDL1, MITOCHONDRIAL"/>
    <property type="match status" value="1"/>
</dbReference>
<dbReference type="PANTHER" id="PTHR43394:SF1">
    <property type="entry name" value="ATP-BINDING CASSETTE SUB-FAMILY B MEMBER 10, MITOCHONDRIAL"/>
    <property type="match status" value="1"/>
</dbReference>
<evidence type="ECO:0000256" key="2">
    <source>
        <dbReference type="ARBA" id="ARBA00022448"/>
    </source>
</evidence>
<feature type="domain" description="ABC transporter" evidence="10">
    <location>
        <begin position="344"/>
        <end position="579"/>
    </location>
</feature>
<feature type="transmembrane region" description="Helical" evidence="9">
    <location>
        <begin position="138"/>
        <end position="163"/>
    </location>
</feature>
<feature type="transmembrane region" description="Helical" evidence="9">
    <location>
        <begin position="169"/>
        <end position="189"/>
    </location>
</feature>
<dbReference type="CDD" id="cd18587">
    <property type="entry name" value="ABC_6TM_LapB_like"/>
    <property type="match status" value="1"/>
</dbReference>
<gene>
    <name evidence="12" type="ORF">MNBD_ALPHA01-241</name>
</gene>
<sequence length="585" mass="64388">MTPPEEMETIRIWQDHWFWGAFRQNWWTYGQIILAAVMINFFSLASSIFIMTVYDRVIPNNAVDSLIALSIGMFIVISFDFLLKFLRAYFIDTAGQNVDLTVAKKIFDRIMKLKLAKQRGSTGGLVNVIREFESIRDFCTSATLATVVDVPFIILFIGVIWIIGGPIALVPALAVPLVLIIGIMIQPFLSRFSKEGMQEGGNKQSTLVEMVSGLETLKTLGTNKLFHDRWEKAVENHATVGMKSRMFSQIAINSAASAQQITQVGIVAFGFILVMKGELSIGGLIACVIIAGRCLAPLGQLANLLTRYNHAKTAYASLDKLMSQENEDVSHRDFVRRNNIRGKIEFKNVVFKYPDQPIRALDNVSFVLNPGEKIGVLGKVGSGKSTILRLAAGLYEPKEGAVLIDDTDIRQIIPDDIRGNMAVVLQDVVLFSGSIKENITMGQADISDEDILHASQVSGVQDFLGAVPGGYDVKLRDRGDGLSGGQKQALAIARAIARKAPIVMMDEPSSSMDTNSEMKLISRLKKELKDKTFLIVTHRPSMLELVDKIIVIDQGKVVAQGPRDDVLKFLTSKNEAAIPDGLKKG</sequence>
<keyword evidence="7 9" id="KW-1133">Transmembrane helix</keyword>
<dbReference type="GO" id="GO:0016887">
    <property type="term" value="F:ATP hydrolysis activity"/>
    <property type="evidence" value="ECO:0007669"/>
    <property type="project" value="InterPro"/>
</dbReference>
<name>A0A3B0S0V9_9ZZZZ</name>